<sequence>MSGSGLVVLKKACSGAESNCYGHSYWSLVFWCMQMVGGCGAVSCTSVLVHTGVYNEELHDDSCEHTPRDFLPVEVGLKEPTFRVDNILSAVDLIFDREGFS</sequence>
<dbReference type="Proteomes" id="UP000821853">
    <property type="component" value="Chromosome 9"/>
</dbReference>
<dbReference type="InterPro" id="IPR023214">
    <property type="entry name" value="HAD_sf"/>
</dbReference>
<protein>
    <submittedName>
        <fullName evidence="1">Uncharacterized protein</fullName>
    </submittedName>
</protein>
<accession>A0A9J6H1U0</accession>
<dbReference type="VEuPathDB" id="VectorBase:HLOH_040850"/>
<name>A0A9J6H1U0_HAELO</name>
<evidence type="ECO:0000313" key="2">
    <source>
        <dbReference type="Proteomes" id="UP000821853"/>
    </source>
</evidence>
<keyword evidence="2" id="KW-1185">Reference proteome</keyword>
<organism evidence="1 2">
    <name type="scientific">Haemaphysalis longicornis</name>
    <name type="common">Bush tick</name>
    <dbReference type="NCBI Taxonomy" id="44386"/>
    <lineage>
        <taxon>Eukaryota</taxon>
        <taxon>Metazoa</taxon>
        <taxon>Ecdysozoa</taxon>
        <taxon>Arthropoda</taxon>
        <taxon>Chelicerata</taxon>
        <taxon>Arachnida</taxon>
        <taxon>Acari</taxon>
        <taxon>Parasitiformes</taxon>
        <taxon>Ixodida</taxon>
        <taxon>Ixodoidea</taxon>
        <taxon>Ixodidae</taxon>
        <taxon>Haemaphysalinae</taxon>
        <taxon>Haemaphysalis</taxon>
    </lineage>
</organism>
<dbReference type="AlphaFoldDB" id="A0A9J6H1U0"/>
<gene>
    <name evidence="1" type="ORF">HPB48_003272</name>
</gene>
<dbReference type="Gene3D" id="3.40.50.1000">
    <property type="entry name" value="HAD superfamily/HAD-like"/>
    <property type="match status" value="1"/>
</dbReference>
<comment type="caution">
    <text evidence="1">The sequence shown here is derived from an EMBL/GenBank/DDBJ whole genome shotgun (WGS) entry which is preliminary data.</text>
</comment>
<proteinExistence type="predicted"/>
<reference evidence="1 2" key="1">
    <citation type="journal article" date="2020" name="Cell">
        <title>Large-Scale Comparative Analyses of Tick Genomes Elucidate Their Genetic Diversity and Vector Capacities.</title>
        <authorList>
            <consortium name="Tick Genome and Microbiome Consortium (TIGMIC)"/>
            <person name="Jia N."/>
            <person name="Wang J."/>
            <person name="Shi W."/>
            <person name="Du L."/>
            <person name="Sun Y."/>
            <person name="Zhan W."/>
            <person name="Jiang J.F."/>
            <person name="Wang Q."/>
            <person name="Zhang B."/>
            <person name="Ji P."/>
            <person name="Bell-Sakyi L."/>
            <person name="Cui X.M."/>
            <person name="Yuan T.T."/>
            <person name="Jiang B.G."/>
            <person name="Yang W.F."/>
            <person name="Lam T.T."/>
            <person name="Chang Q.C."/>
            <person name="Ding S.J."/>
            <person name="Wang X.J."/>
            <person name="Zhu J.G."/>
            <person name="Ruan X.D."/>
            <person name="Zhao L."/>
            <person name="Wei J.T."/>
            <person name="Ye R.Z."/>
            <person name="Que T.C."/>
            <person name="Du C.H."/>
            <person name="Zhou Y.H."/>
            <person name="Cheng J.X."/>
            <person name="Dai P.F."/>
            <person name="Guo W.B."/>
            <person name="Han X.H."/>
            <person name="Huang E.J."/>
            <person name="Li L.F."/>
            <person name="Wei W."/>
            <person name="Gao Y.C."/>
            <person name="Liu J.Z."/>
            <person name="Shao H.Z."/>
            <person name="Wang X."/>
            <person name="Wang C.C."/>
            <person name="Yang T.C."/>
            <person name="Huo Q.B."/>
            <person name="Li W."/>
            <person name="Chen H.Y."/>
            <person name="Chen S.E."/>
            <person name="Zhou L.G."/>
            <person name="Ni X.B."/>
            <person name="Tian J.H."/>
            <person name="Sheng Y."/>
            <person name="Liu T."/>
            <person name="Pan Y.S."/>
            <person name="Xia L.Y."/>
            <person name="Li J."/>
            <person name="Zhao F."/>
            <person name="Cao W.C."/>
        </authorList>
    </citation>
    <scope>NUCLEOTIDE SEQUENCE [LARGE SCALE GENOMIC DNA]</scope>
    <source>
        <strain evidence="1">HaeL-2018</strain>
    </source>
</reference>
<dbReference type="EMBL" id="JABSTR010000011">
    <property type="protein sequence ID" value="KAH9381291.1"/>
    <property type="molecule type" value="Genomic_DNA"/>
</dbReference>
<evidence type="ECO:0000313" key="1">
    <source>
        <dbReference type="EMBL" id="KAH9381291.1"/>
    </source>
</evidence>
<dbReference type="OrthoDB" id="10251048at2759"/>